<dbReference type="Pfam" id="PF12833">
    <property type="entry name" value="HTH_18"/>
    <property type="match status" value="1"/>
</dbReference>
<dbReference type="InterPro" id="IPR018062">
    <property type="entry name" value="HTH_AraC-typ_CS"/>
</dbReference>
<organism evidence="8 9">
    <name type="scientific">Streptomyces rubradiris</name>
    <name type="common">Streptomyces achromogenes subsp. rubradiris</name>
    <dbReference type="NCBI Taxonomy" id="285531"/>
    <lineage>
        <taxon>Bacteria</taxon>
        <taxon>Bacillati</taxon>
        <taxon>Actinomycetota</taxon>
        <taxon>Actinomycetes</taxon>
        <taxon>Kitasatosporales</taxon>
        <taxon>Streptomycetaceae</taxon>
        <taxon>Streptomyces</taxon>
    </lineage>
</organism>
<keyword evidence="1" id="KW-0805">Transcription regulation</keyword>
<evidence type="ECO:0000256" key="4">
    <source>
        <dbReference type="ARBA" id="ARBA00023163"/>
    </source>
</evidence>
<keyword evidence="3" id="KW-0010">Activator</keyword>
<dbReference type="PROSITE" id="PS00041">
    <property type="entry name" value="HTH_ARAC_FAMILY_1"/>
    <property type="match status" value="1"/>
</dbReference>
<keyword evidence="4" id="KW-0804">Transcription</keyword>
<dbReference type="SUPFAM" id="SSF48600">
    <property type="entry name" value="Chorismate mutase II"/>
    <property type="match status" value="1"/>
</dbReference>
<feature type="compositionally biased region" description="Polar residues" evidence="5">
    <location>
        <begin position="290"/>
        <end position="299"/>
    </location>
</feature>
<reference evidence="9" key="1">
    <citation type="submission" date="2023-07" db="EMBL/GenBank/DDBJ databases">
        <title>Whole genome shotgun sequence of Streptomyces achromogenes subsp. rubradiris NBRC 14000.</title>
        <authorList>
            <person name="Komaki H."/>
            <person name="Tamura T."/>
        </authorList>
    </citation>
    <scope>NUCLEOTIDE SEQUENCE [LARGE SCALE GENOMIC DNA]</scope>
    <source>
        <strain evidence="9">NBRC 14000</strain>
    </source>
</reference>
<accession>A0ABQ3R779</accession>
<dbReference type="SMART" id="SM00342">
    <property type="entry name" value="HTH_ARAC"/>
    <property type="match status" value="1"/>
</dbReference>
<feature type="domain" description="HTH araC/xylS-type" evidence="6">
    <location>
        <begin position="170"/>
        <end position="268"/>
    </location>
</feature>
<protein>
    <recommendedName>
        <fullName evidence="10">Chorismate mutase</fullName>
    </recommendedName>
</protein>
<dbReference type="InterPro" id="IPR003313">
    <property type="entry name" value="AraC-bd"/>
</dbReference>
<feature type="domain" description="Chorismate mutase" evidence="7">
    <location>
        <begin position="321"/>
        <end position="412"/>
    </location>
</feature>
<feature type="region of interest" description="Disordered" evidence="5">
    <location>
        <begin position="271"/>
        <end position="299"/>
    </location>
</feature>
<dbReference type="InterPro" id="IPR037923">
    <property type="entry name" value="HTH-like"/>
</dbReference>
<keyword evidence="9" id="KW-1185">Reference proteome</keyword>
<evidence type="ECO:0008006" key="10">
    <source>
        <dbReference type="Google" id="ProtNLM"/>
    </source>
</evidence>
<comment type="caution">
    <text evidence="8">The sequence shown here is derived from an EMBL/GenBank/DDBJ whole genome shotgun (WGS) entry which is preliminary data.</text>
</comment>
<dbReference type="NCBIfam" id="NF006691">
    <property type="entry name" value="PRK09239.1"/>
    <property type="match status" value="1"/>
</dbReference>
<dbReference type="Proteomes" id="UP000646738">
    <property type="component" value="Unassembled WGS sequence"/>
</dbReference>
<evidence type="ECO:0000313" key="8">
    <source>
        <dbReference type="EMBL" id="GHI51714.1"/>
    </source>
</evidence>
<dbReference type="InterPro" id="IPR050204">
    <property type="entry name" value="AraC_XylS_family_regulators"/>
</dbReference>
<dbReference type="InterPro" id="IPR009057">
    <property type="entry name" value="Homeodomain-like_sf"/>
</dbReference>
<dbReference type="Gene3D" id="1.20.59.10">
    <property type="entry name" value="Chorismate mutase"/>
    <property type="match status" value="1"/>
</dbReference>
<gene>
    <name evidence="8" type="ORF">Srubr_15600</name>
</gene>
<evidence type="ECO:0000256" key="1">
    <source>
        <dbReference type="ARBA" id="ARBA00023015"/>
    </source>
</evidence>
<dbReference type="InterPro" id="IPR002701">
    <property type="entry name" value="CM_II_prokaryot"/>
</dbReference>
<dbReference type="PANTHER" id="PTHR46796">
    <property type="entry name" value="HTH-TYPE TRANSCRIPTIONAL ACTIVATOR RHAS-RELATED"/>
    <property type="match status" value="1"/>
</dbReference>
<evidence type="ECO:0000313" key="9">
    <source>
        <dbReference type="Proteomes" id="UP000646738"/>
    </source>
</evidence>
<keyword evidence="2" id="KW-0238">DNA-binding</keyword>
<evidence type="ECO:0000259" key="7">
    <source>
        <dbReference type="PROSITE" id="PS51168"/>
    </source>
</evidence>
<dbReference type="SUPFAM" id="SSF51215">
    <property type="entry name" value="Regulatory protein AraC"/>
    <property type="match status" value="1"/>
</dbReference>
<dbReference type="SMART" id="SM00830">
    <property type="entry name" value="CM_2"/>
    <property type="match status" value="1"/>
</dbReference>
<name>A0ABQ3R779_STRRR</name>
<dbReference type="Gene3D" id="1.10.10.60">
    <property type="entry name" value="Homeodomain-like"/>
    <property type="match status" value="1"/>
</dbReference>
<dbReference type="Pfam" id="PF01817">
    <property type="entry name" value="CM_2"/>
    <property type="match status" value="1"/>
</dbReference>
<sequence length="428" mass="46201">MYRTWMRFFSPGPAHHRLGLVCLGVGLQHGALPTVGPRTLDHHVAVVISSGGGWYRGADGRRTTVTAPALLWLTPGVPHHYAPDADTGWDEGFVDFAGPATAAYRELGYIDPDRPVTPLADASGPRTVIARIARAARPGNPLLQAETAAAVHELLVALRRARADLAQGGDQVLTALARDACTPMSVADHAARHGMTTAELRGAVRRAAGCSPKDYLLGIRLGRAKELLATTELPVAAVARRVGYDDPAYFSRLFTRRVGLAPVRFRAQQGRTVPGGWSDRVPDPGDPPLIQSSDTPSTRPAQRIGLALMTTSNTGPGAIDPEVRQELERLRDSIDNIDAAVVHMLAERFKATQQVGRLKAQHQLPPADPSREARQIARLRVLAENAKLDPAFAEKFLNFIIAEVIRHHERIAESTHNGQPAHDAPAGH</sequence>
<dbReference type="NCBIfam" id="TIGR01795">
    <property type="entry name" value="CM_mono_cladeE"/>
    <property type="match status" value="1"/>
</dbReference>
<dbReference type="Pfam" id="PF02311">
    <property type="entry name" value="AraC_binding"/>
    <property type="match status" value="1"/>
</dbReference>
<dbReference type="EMBL" id="BNEA01000001">
    <property type="protein sequence ID" value="GHI51714.1"/>
    <property type="molecule type" value="Genomic_DNA"/>
</dbReference>
<dbReference type="InterPro" id="IPR036263">
    <property type="entry name" value="Chorismate_II_sf"/>
</dbReference>
<dbReference type="PROSITE" id="PS01124">
    <property type="entry name" value="HTH_ARAC_FAMILY_2"/>
    <property type="match status" value="1"/>
</dbReference>
<dbReference type="SUPFAM" id="SSF46689">
    <property type="entry name" value="Homeodomain-like"/>
    <property type="match status" value="1"/>
</dbReference>
<dbReference type="PROSITE" id="PS51168">
    <property type="entry name" value="CHORISMATE_MUT_2"/>
    <property type="match status" value="1"/>
</dbReference>
<evidence type="ECO:0000259" key="6">
    <source>
        <dbReference type="PROSITE" id="PS01124"/>
    </source>
</evidence>
<dbReference type="InterPro" id="IPR018060">
    <property type="entry name" value="HTH_AraC"/>
</dbReference>
<evidence type="ECO:0000256" key="2">
    <source>
        <dbReference type="ARBA" id="ARBA00023125"/>
    </source>
</evidence>
<evidence type="ECO:0000256" key="3">
    <source>
        <dbReference type="ARBA" id="ARBA00023159"/>
    </source>
</evidence>
<dbReference type="InterPro" id="IPR010951">
    <property type="entry name" value="CM_bact"/>
</dbReference>
<evidence type="ECO:0000256" key="5">
    <source>
        <dbReference type="SAM" id="MobiDB-lite"/>
    </source>
</evidence>
<proteinExistence type="predicted"/>
<dbReference type="InterPro" id="IPR036979">
    <property type="entry name" value="CM_dom_sf"/>
</dbReference>